<dbReference type="GO" id="GO:0009083">
    <property type="term" value="P:branched-chain amino acid catabolic process"/>
    <property type="evidence" value="ECO:0007669"/>
    <property type="project" value="UniProtKB-KW"/>
</dbReference>
<dbReference type="EMBL" id="AP011802">
    <property type="protein sequence ID" value="BAL59346.1"/>
    <property type="molecule type" value="Genomic_DNA"/>
</dbReference>
<dbReference type="FunFam" id="2.40.110.10:FF:000001">
    <property type="entry name" value="Acyl-CoA dehydrogenase, mitochondrial"/>
    <property type="match status" value="1"/>
</dbReference>
<accession>H5ST60</accession>
<dbReference type="Pfam" id="PF00441">
    <property type="entry name" value="Acyl-CoA_dh_1"/>
    <property type="match status" value="1"/>
</dbReference>
<keyword evidence="5 8" id="KW-0285">Flavoprotein</keyword>
<keyword evidence="7 8" id="KW-0560">Oxidoreductase</keyword>
<evidence type="ECO:0000256" key="3">
    <source>
        <dbReference type="ARBA" id="ARBA00009347"/>
    </source>
</evidence>
<evidence type="ECO:0000256" key="5">
    <source>
        <dbReference type="ARBA" id="ARBA00022630"/>
    </source>
</evidence>
<comment type="pathway">
    <text evidence="2">Amino-acid degradation; L-valine degradation.</text>
</comment>
<dbReference type="InterPro" id="IPR006089">
    <property type="entry name" value="Acyl-CoA_DH_CS"/>
</dbReference>
<dbReference type="PANTHER" id="PTHR43884">
    <property type="entry name" value="ACYL-COA DEHYDROGENASE"/>
    <property type="match status" value="1"/>
</dbReference>
<feature type="domain" description="Acyl-CoA oxidase/dehydrogenase middle" evidence="10">
    <location>
        <begin position="123"/>
        <end position="218"/>
    </location>
</feature>
<dbReference type="PIRSF" id="PIRSF016578">
    <property type="entry name" value="HsaA"/>
    <property type="match status" value="1"/>
</dbReference>
<dbReference type="Pfam" id="PF02770">
    <property type="entry name" value="Acyl-CoA_dh_M"/>
    <property type="match status" value="1"/>
</dbReference>
<dbReference type="PROSITE" id="PS00072">
    <property type="entry name" value="ACYL_COA_DH_1"/>
    <property type="match status" value="1"/>
</dbReference>
<evidence type="ECO:0000256" key="1">
    <source>
        <dbReference type="ARBA" id="ARBA00001974"/>
    </source>
</evidence>
<dbReference type="PROSITE" id="PS00073">
    <property type="entry name" value="ACYL_COA_DH_2"/>
    <property type="match status" value="1"/>
</dbReference>
<dbReference type="Gene3D" id="2.40.110.10">
    <property type="entry name" value="Butyryl-CoA Dehydrogenase, subunit A, domain 2"/>
    <property type="match status" value="1"/>
</dbReference>
<keyword evidence="6 8" id="KW-0274">FAD</keyword>
<reference evidence="12" key="2">
    <citation type="journal article" date="2012" name="PLoS ONE">
        <title>A Deeply Branching Thermophilic Bacterium with an Ancient Acetyl-CoA Pathway Dominates a Subsurface Ecosystem.</title>
        <authorList>
            <person name="Takami H."/>
            <person name="Noguchi H."/>
            <person name="Takaki Y."/>
            <person name="Uchiyama I."/>
            <person name="Toyoda A."/>
            <person name="Nishi S."/>
            <person name="Chee G.-J."/>
            <person name="Arai W."/>
            <person name="Nunoura T."/>
            <person name="Itoh T."/>
            <person name="Hattori M."/>
            <person name="Takai K."/>
        </authorList>
    </citation>
    <scope>NUCLEOTIDE SEQUENCE</scope>
</reference>
<comment type="similarity">
    <text evidence="3 8">Belongs to the acyl-CoA dehydrogenase family.</text>
</comment>
<dbReference type="InterPro" id="IPR009075">
    <property type="entry name" value="AcylCo_DH/oxidase_C"/>
</dbReference>
<dbReference type="Gene3D" id="1.10.540.10">
    <property type="entry name" value="Acyl-CoA dehydrogenase/oxidase, N-terminal domain"/>
    <property type="match status" value="1"/>
</dbReference>
<evidence type="ECO:0000313" key="12">
    <source>
        <dbReference type="EMBL" id="BAL59346.1"/>
    </source>
</evidence>
<evidence type="ECO:0000256" key="6">
    <source>
        <dbReference type="ARBA" id="ARBA00022827"/>
    </source>
</evidence>
<dbReference type="FunFam" id="1.20.140.10:FF:000001">
    <property type="entry name" value="Acyl-CoA dehydrogenase"/>
    <property type="match status" value="1"/>
</dbReference>
<dbReference type="FunFam" id="1.10.540.10:FF:000002">
    <property type="entry name" value="Acyl-CoA dehydrogenase FadE19"/>
    <property type="match status" value="1"/>
</dbReference>
<dbReference type="GO" id="GO:0003995">
    <property type="term" value="F:acyl-CoA dehydrogenase activity"/>
    <property type="evidence" value="ECO:0007669"/>
    <property type="project" value="InterPro"/>
</dbReference>
<evidence type="ECO:0000256" key="2">
    <source>
        <dbReference type="ARBA" id="ARBA00005109"/>
    </source>
</evidence>
<dbReference type="SUPFAM" id="SSF56645">
    <property type="entry name" value="Acyl-CoA dehydrogenase NM domain-like"/>
    <property type="match status" value="1"/>
</dbReference>
<evidence type="ECO:0000259" key="10">
    <source>
        <dbReference type="Pfam" id="PF02770"/>
    </source>
</evidence>
<comment type="cofactor">
    <cofactor evidence="1 8">
        <name>FAD</name>
        <dbReference type="ChEBI" id="CHEBI:57692"/>
    </cofactor>
</comment>
<sequence length="380" mass="42541">MDYPFSEEHRIFRKTVRRFVEEELNPHVDEWEAAGIFPKDVYRRMGELGLLGIRFDERYGGAGADIWSSVVFCEEMGRCRSRGLTMSVLVHTDMSSPYLYKYGSEALKQRYLPALIRGEKVAAIALTEPGGGSDLAAIKTTAKKKGAQYLLTGSKTFITNALNADLFFVACKTDPGAGHRGISMLIVERGTPGFEIQKLPKKLGMHASDTGELFFENCPVPADNLIGEENQGFYYIMQGLQNERFASCVAATSSAQQALEDAIKYAQERELFGKKLSEFQITRHKFAKLQTKLEAARQLLYHAARLIEAGEDATMIVSMCKAFCADVACEVADECLQIHGGYGYIEEYDIARFYRDIRLWKIGAGTTEVMYEIIAKRMGI</sequence>
<evidence type="ECO:0000259" key="9">
    <source>
        <dbReference type="Pfam" id="PF00441"/>
    </source>
</evidence>
<dbReference type="AlphaFoldDB" id="H5ST60"/>
<feature type="domain" description="Acyl-CoA dehydrogenase/oxidase N-terminal" evidence="11">
    <location>
        <begin position="6"/>
        <end position="119"/>
    </location>
</feature>
<dbReference type="InterPro" id="IPR046373">
    <property type="entry name" value="Acyl-CoA_Oxase/DH_mid-dom_sf"/>
</dbReference>
<protein>
    <submittedName>
        <fullName evidence="12">Acyl-CoA dehydrogenase</fullName>
    </submittedName>
</protein>
<feature type="domain" description="Acyl-CoA dehydrogenase/oxidase C-terminal" evidence="9">
    <location>
        <begin position="230"/>
        <end position="378"/>
    </location>
</feature>
<evidence type="ECO:0000259" key="11">
    <source>
        <dbReference type="Pfam" id="PF02771"/>
    </source>
</evidence>
<dbReference type="Pfam" id="PF02771">
    <property type="entry name" value="Acyl-CoA_dh_N"/>
    <property type="match status" value="1"/>
</dbReference>
<dbReference type="InterPro" id="IPR013786">
    <property type="entry name" value="AcylCoA_DH/ox_N"/>
</dbReference>
<organism evidence="12">
    <name type="scientific">Acetithermum autotrophicum</name>
    <dbReference type="NCBI Taxonomy" id="1446466"/>
    <lineage>
        <taxon>Bacteria</taxon>
        <taxon>Candidatus Bipolaricaulota</taxon>
        <taxon>Candidatus Acetithermum</taxon>
    </lineage>
</organism>
<proteinExistence type="inferred from homology"/>
<dbReference type="GO" id="GO:0050660">
    <property type="term" value="F:flavin adenine dinucleotide binding"/>
    <property type="evidence" value="ECO:0007669"/>
    <property type="project" value="InterPro"/>
</dbReference>
<dbReference type="InterPro" id="IPR009100">
    <property type="entry name" value="AcylCoA_DH/oxidase_NM_dom_sf"/>
</dbReference>
<evidence type="ECO:0000256" key="7">
    <source>
        <dbReference type="ARBA" id="ARBA00023002"/>
    </source>
</evidence>
<dbReference type="SUPFAM" id="SSF47203">
    <property type="entry name" value="Acyl-CoA dehydrogenase C-terminal domain-like"/>
    <property type="match status" value="1"/>
</dbReference>
<name>H5ST60_ACEAU</name>
<dbReference type="Gene3D" id="1.20.140.10">
    <property type="entry name" value="Butyryl-CoA Dehydrogenase, subunit A, domain 3"/>
    <property type="match status" value="1"/>
</dbReference>
<evidence type="ECO:0000256" key="8">
    <source>
        <dbReference type="RuleBase" id="RU362125"/>
    </source>
</evidence>
<dbReference type="InterPro" id="IPR036250">
    <property type="entry name" value="AcylCo_DH-like_C"/>
</dbReference>
<keyword evidence="4" id="KW-0101">Branched-chain amino acid catabolism</keyword>
<gene>
    <name evidence="12" type="ORF">HGMM_OP3C501</name>
</gene>
<dbReference type="InterPro" id="IPR037069">
    <property type="entry name" value="AcylCoA_DH/ox_N_sf"/>
</dbReference>
<reference evidence="12" key="1">
    <citation type="journal article" date="2005" name="Environ. Microbiol.">
        <title>Genetic and functional properties of uncultivated thermophilic crenarchaeotes from a subsurface gold mine as revealed by analysis of genome fragments.</title>
        <authorList>
            <person name="Nunoura T."/>
            <person name="Hirayama H."/>
            <person name="Takami H."/>
            <person name="Oida H."/>
            <person name="Nishi S."/>
            <person name="Shimamura S."/>
            <person name="Suzuki Y."/>
            <person name="Inagaki F."/>
            <person name="Takai K."/>
            <person name="Nealson K.H."/>
            <person name="Horikoshi K."/>
        </authorList>
    </citation>
    <scope>NUCLEOTIDE SEQUENCE</scope>
</reference>
<dbReference type="PANTHER" id="PTHR43884:SF12">
    <property type="entry name" value="ISOVALERYL-COA DEHYDROGENASE, MITOCHONDRIAL-RELATED"/>
    <property type="match status" value="1"/>
</dbReference>
<evidence type="ECO:0000256" key="4">
    <source>
        <dbReference type="ARBA" id="ARBA00022456"/>
    </source>
</evidence>
<dbReference type="InterPro" id="IPR006091">
    <property type="entry name" value="Acyl-CoA_Oxase/DH_mid-dom"/>
</dbReference>